<organism evidence="3 4">
    <name type="scientific">Chlamydomonas eustigma</name>
    <dbReference type="NCBI Taxonomy" id="1157962"/>
    <lineage>
        <taxon>Eukaryota</taxon>
        <taxon>Viridiplantae</taxon>
        <taxon>Chlorophyta</taxon>
        <taxon>core chlorophytes</taxon>
        <taxon>Chlorophyceae</taxon>
        <taxon>CS clade</taxon>
        <taxon>Chlamydomonadales</taxon>
        <taxon>Chlamydomonadaceae</taxon>
        <taxon>Chlamydomonas</taxon>
    </lineage>
</organism>
<evidence type="ECO:0000313" key="4">
    <source>
        <dbReference type="Proteomes" id="UP000232323"/>
    </source>
</evidence>
<keyword evidence="2" id="KW-0732">Signal</keyword>
<protein>
    <submittedName>
        <fullName evidence="3">Uncharacterized protein</fullName>
    </submittedName>
</protein>
<gene>
    <name evidence="3" type="ORF">CEUSTIGMA_g2464.t1</name>
</gene>
<evidence type="ECO:0000256" key="2">
    <source>
        <dbReference type="SAM" id="SignalP"/>
    </source>
</evidence>
<dbReference type="Proteomes" id="UP000232323">
    <property type="component" value="Unassembled WGS sequence"/>
</dbReference>
<feature type="region of interest" description="Disordered" evidence="1">
    <location>
        <begin position="165"/>
        <end position="198"/>
    </location>
</feature>
<evidence type="ECO:0000256" key="1">
    <source>
        <dbReference type="SAM" id="MobiDB-lite"/>
    </source>
</evidence>
<dbReference type="EMBL" id="BEGY01000010">
    <property type="protein sequence ID" value="GAX75018.1"/>
    <property type="molecule type" value="Genomic_DNA"/>
</dbReference>
<keyword evidence="4" id="KW-1185">Reference proteome</keyword>
<feature type="compositionally biased region" description="Gly residues" evidence="1">
    <location>
        <begin position="357"/>
        <end position="369"/>
    </location>
</feature>
<feature type="signal peptide" evidence="2">
    <location>
        <begin position="1"/>
        <end position="15"/>
    </location>
</feature>
<reference evidence="3 4" key="1">
    <citation type="submission" date="2017-08" db="EMBL/GenBank/DDBJ databases">
        <title>Acidophilic green algal genome provides insights into adaptation to an acidic environment.</title>
        <authorList>
            <person name="Hirooka S."/>
            <person name="Hirose Y."/>
            <person name="Kanesaki Y."/>
            <person name="Higuchi S."/>
            <person name="Fujiwara T."/>
            <person name="Onuma R."/>
            <person name="Era A."/>
            <person name="Ohbayashi R."/>
            <person name="Uzuka A."/>
            <person name="Nozaki H."/>
            <person name="Yoshikawa H."/>
            <person name="Miyagishima S.Y."/>
        </authorList>
    </citation>
    <scope>NUCLEOTIDE SEQUENCE [LARGE SCALE GENOMIC DNA]</scope>
    <source>
        <strain evidence="3 4">NIES-2499</strain>
    </source>
</reference>
<comment type="caution">
    <text evidence="3">The sequence shown here is derived from an EMBL/GenBank/DDBJ whole genome shotgun (WGS) entry which is preliminary data.</text>
</comment>
<feature type="compositionally biased region" description="Low complexity" evidence="1">
    <location>
        <begin position="370"/>
        <end position="393"/>
    </location>
</feature>
<sequence length="495" mass="53028">MHLATFLTSVLPLLSVPLPRVWDMIEGGLAEPVRAESEPGNRGFMNVMGGDYDLDNMVDAVKAFGQKTQLDVHNPLCAWQQAMNAVKVHLPELEVLRRNMEQRTKELAHEQAAMQKEKMRKMGVKPSAIGGSTARTAPAGMASLQPKVRTFGSIFTRCLHPSSVMHDGPNGLGGPGGAENQSPLQHGGGGPEDEHEDMADNVPASVMASERSKAQSLGWKEQELHMKLKDSERQWEAATQSYNQLEVSLTAQLSGLCADASWLKSYMAAQLLLLKELMQEEAYWLGSTKQALPMSLSNVESSARGKLSNNDEVNLSIPMVLLDTPQRHALLDHLMLFSPSDNLTSLRSTFSPLESRGGQGRLPQGGGGRSSRPGTGATHRSSATAAAGTLAAGSKGGKRDFMAVHHGLEETCGTGDGAWEEENGVMPSLVGAGDDAAVHAGGWGLSMPQKFDAVAREEEGKHVSAKGAAEWRDVKVPEAGVAKDSVWSDKKNVGE</sequence>
<evidence type="ECO:0000313" key="3">
    <source>
        <dbReference type="EMBL" id="GAX75018.1"/>
    </source>
</evidence>
<proteinExistence type="predicted"/>
<name>A0A250WW11_9CHLO</name>
<feature type="chain" id="PRO_5013304330" evidence="2">
    <location>
        <begin position="16"/>
        <end position="495"/>
    </location>
</feature>
<dbReference type="AlphaFoldDB" id="A0A250WW11"/>
<accession>A0A250WW11</accession>
<feature type="region of interest" description="Disordered" evidence="1">
    <location>
        <begin position="347"/>
        <end position="396"/>
    </location>
</feature>
<dbReference type="OrthoDB" id="540870at2759"/>